<protein>
    <submittedName>
        <fullName evidence="1">Uncharacterized protein</fullName>
    </submittedName>
</protein>
<gene>
    <name evidence="1" type="ORF">R3W88_022918</name>
</gene>
<proteinExistence type="predicted"/>
<comment type="caution">
    <text evidence="1">The sequence shown here is derived from an EMBL/GenBank/DDBJ whole genome shotgun (WGS) entry which is preliminary data.</text>
</comment>
<dbReference type="AlphaFoldDB" id="A0AAV9LZ02"/>
<keyword evidence="2" id="KW-1185">Reference proteome</keyword>
<dbReference type="EMBL" id="JAWPEI010000004">
    <property type="protein sequence ID" value="KAK4729930.1"/>
    <property type="molecule type" value="Genomic_DNA"/>
</dbReference>
<organism evidence="1 2">
    <name type="scientific">Solanum pinnatisectum</name>
    <name type="common">tansyleaf nightshade</name>
    <dbReference type="NCBI Taxonomy" id="50273"/>
    <lineage>
        <taxon>Eukaryota</taxon>
        <taxon>Viridiplantae</taxon>
        <taxon>Streptophyta</taxon>
        <taxon>Embryophyta</taxon>
        <taxon>Tracheophyta</taxon>
        <taxon>Spermatophyta</taxon>
        <taxon>Magnoliopsida</taxon>
        <taxon>eudicotyledons</taxon>
        <taxon>Gunneridae</taxon>
        <taxon>Pentapetalae</taxon>
        <taxon>asterids</taxon>
        <taxon>lamiids</taxon>
        <taxon>Solanales</taxon>
        <taxon>Solanaceae</taxon>
        <taxon>Solanoideae</taxon>
        <taxon>Solaneae</taxon>
        <taxon>Solanum</taxon>
    </lineage>
</organism>
<accession>A0AAV9LZ02</accession>
<evidence type="ECO:0000313" key="2">
    <source>
        <dbReference type="Proteomes" id="UP001311915"/>
    </source>
</evidence>
<evidence type="ECO:0000313" key="1">
    <source>
        <dbReference type="EMBL" id="KAK4729930.1"/>
    </source>
</evidence>
<reference evidence="1 2" key="1">
    <citation type="submission" date="2023-10" db="EMBL/GenBank/DDBJ databases">
        <title>Genome-Wide Identification Analysis in wild type Solanum Pinnatisectum Reveals Some Genes Defensing Phytophthora Infestans.</title>
        <authorList>
            <person name="Sun C."/>
        </authorList>
    </citation>
    <scope>NUCLEOTIDE SEQUENCE [LARGE SCALE GENOMIC DNA]</scope>
    <source>
        <strain evidence="1">LQN</strain>
        <tissue evidence="1">Leaf</tissue>
    </source>
</reference>
<name>A0AAV9LZ02_9SOLN</name>
<sequence length="74" mass="8917">MKLKDVWKHLRYYNNKANKKSQYYKANQVYAMENTSCPKKLQDRKRKNIANCFDICQDQAEDHSFLSKITTERP</sequence>
<dbReference type="Proteomes" id="UP001311915">
    <property type="component" value="Unassembled WGS sequence"/>
</dbReference>